<proteinExistence type="predicted"/>
<protein>
    <recommendedName>
        <fullName evidence="4">Transcriptional coactivator p15 (PC4) C-terminal domain-containing protein</fullName>
    </recommendedName>
</protein>
<sequence length="133" mass="14964">MVMKNGKIIIKRKRDAETEVKKKKSSKPVEVVADKPKKKKAKAEPEKKKKTRQETSEPAAGYIRLGEHSFLTVELAEDDRGKSIVAIRKFYSTKNDPEKKPARGGFNMEPSSSELKILAGLLRQIAKEIDEGK</sequence>
<reference evidence="2 3" key="1">
    <citation type="submission" date="2017-01" db="EMBL/GenBank/DDBJ databases">
        <authorList>
            <person name="Mah S.A."/>
            <person name="Swanson W.J."/>
            <person name="Moy G.W."/>
            <person name="Vacquier V.D."/>
        </authorList>
    </citation>
    <scope>NUCLEOTIDE SEQUENCE [LARGE SCALE GENOMIC DNA]</scope>
</reference>
<evidence type="ECO:0008006" key="4">
    <source>
        <dbReference type="Google" id="ProtNLM"/>
    </source>
</evidence>
<evidence type="ECO:0000313" key="3">
    <source>
        <dbReference type="Proteomes" id="UP000221250"/>
    </source>
</evidence>
<dbReference type="EMBL" id="KY448244">
    <property type="protein sequence ID" value="AQT28605.1"/>
    <property type="molecule type" value="Genomic_DNA"/>
</dbReference>
<feature type="compositionally biased region" description="Basic and acidic residues" evidence="1">
    <location>
        <begin position="42"/>
        <end position="55"/>
    </location>
</feature>
<evidence type="ECO:0000256" key="1">
    <source>
        <dbReference type="SAM" id="MobiDB-lite"/>
    </source>
</evidence>
<feature type="region of interest" description="Disordered" evidence="1">
    <location>
        <begin position="1"/>
        <end position="61"/>
    </location>
</feature>
<accession>A0A1S6L344</accession>
<dbReference type="Proteomes" id="UP000221250">
    <property type="component" value="Segment"/>
</dbReference>
<name>A0A1S6L344_9CAUD</name>
<gene>
    <name evidence="2" type="ORF">YOLOSWAG_124</name>
</gene>
<keyword evidence="3" id="KW-1185">Reference proteome</keyword>
<organism evidence="2 3">
    <name type="scientific">Erwinia phage vB_EamM_Yoloswag</name>
    <dbReference type="NCBI Taxonomy" id="1958956"/>
    <lineage>
        <taxon>Viruses</taxon>
        <taxon>Duplodnaviria</taxon>
        <taxon>Heunggongvirae</taxon>
        <taxon>Uroviricota</taxon>
        <taxon>Caudoviricetes</taxon>
        <taxon>Yoloswagvirus</taxon>
        <taxon>Yoloswagvirus yoloswag</taxon>
    </lineage>
</organism>
<evidence type="ECO:0000313" key="2">
    <source>
        <dbReference type="EMBL" id="AQT28605.1"/>
    </source>
</evidence>